<accession>A0ACC1B4K0</accession>
<proteinExistence type="predicted"/>
<dbReference type="Proteomes" id="UP001164250">
    <property type="component" value="Chromosome 7"/>
</dbReference>
<reference evidence="2" key="1">
    <citation type="journal article" date="2023" name="G3 (Bethesda)">
        <title>Genome assembly and association tests identify interacting loci associated with vigor, precocity, and sex in interspecific pistachio rootstocks.</title>
        <authorList>
            <person name="Palmer W."/>
            <person name="Jacygrad E."/>
            <person name="Sagayaradj S."/>
            <person name="Cavanaugh K."/>
            <person name="Han R."/>
            <person name="Bertier L."/>
            <person name="Beede B."/>
            <person name="Kafkas S."/>
            <person name="Golino D."/>
            <person name="Preece J."/>
            <person name="Michelmore R."/>
        </authorList>
    </citation>
    <scope>NUCLEOTIDE SEQUENCE [LARGE SCALE GENOMIC DNA]</scope>
</reference>
<organism evidence="1 2">
    <name type="scientific">Pistacia atlantica</name>
    <dbReference type="NCBI Taxonomy" id="434234"/>
    <lineage>
        <taxon>Eukaryota</taxon>
        <taxon>Viridiplantae</taxon>
        <taxon>Streptophyta</taxon>
        <taxon>Embryophyta</taxon>
        <taxon>Tracheophyta</taxon>
        <taxon>Spermatophyta</taxon>
        <taxon>Magnoliopsida</taxon>
        <taxon>eudicotyledons</taxon>
        <taxon>Gunneridae</taxon>
        <taxon>Pentapetalae</taxon>
        <taxon>rosids</taxon>
        <taxon>malvids</taxon>
        <taxon>Sapindales</taxon>
        <taxon>Anacardiaceae</taxon>
        <taxon>Pistacia</taxon>
    </lineage>
</organism>
<keyword evidence="2" id="KW-1185">Reference proteome</keyword>
<comment type="caution">
    <text evidence="1">The sequence shown here is derived from an EMBL/GenBank/DDBJ whole genome shotgun (WGS) entry which is preliminary data.</text>
</comment>
<evidence type="ECO:0000313" key="2">
    <source>
        <dbReference type="Proteomes" id="UP001164250"/>
    </source>
</evidence>
<name>A0ACC1B4K0_9ROSI</name>
<sequence length="365" mass="39642">MASSSSSTLQASPNQQVQSCLRNTLLFDPLGLELSLSIWEMKRRFPVLLTRCMLEYLEKCPCELWKLFQPGGPSNHSGSAHITSGCFCNQAEKRPTVAASKQPLPSIQELCHKRRHSMQTVLENMVLGTHSLDELIHMAILSQHFQEHTVASLFSQAIAEQRSMAANDELITATSCQFCGKSSQPSHASPCETSFHDHSHTQVLDQNSSISTLASPADTVLNITPPLSESRRDSFSIESREEEPLLNRPRLTETFLVITTQAALTLLTVGSGGNNGNSLSQNAKILVRSAAACNIIGYVCCLLGIVVCGRKPGIAARIATGIGYIATVYGFVAVMGMLLRDNLKLRITAAACAASFPGLVYVFFK</sequence>
<gene>
    <name evidence="1" type="ORF">Patl1_26572</name>
</gene>
<evidence type="ECO:0000313" key="1">
    <source>
        <dbReference type="EMBL" id="KAJ0093864.1"/>
    </source>
</evidence>
<protein>
    <submittedName>
        <fullName evidence="1">Uncharacterized protein</fullName>
    </submittedName>
</protein>
<dbReference type="EMBL" id="CM047903">
    <property type="protein sequence ID" value="KAJ0093864.1"/>
    <property type="molecule type" value="Genomic_DNA"/>
</dbReference>